<evidence type="ECO:0000313" key="3">
    <source>
        <dbReference type="WBParaSite" id="TCNE_0001576201-mRNA-1"/>
    </source>
</evidence>
<evidence type="ECO:0000313" key="1">
    <source>
        <dbReference type="EMBL" id="VDM47082.1"/>
    </source>
</evidence>
<reference evidence="1 2" key="2">
    <citation type="submission" date="2018-11" db="EMBL/GenBank/DDBJ databases">
        <authorList>
            <consortium name="Pathogen Informatics"/>
        </authorList>
    </citation>
    <scope>NUCLEOTIDE SEQUENCE [LARGE SCALE GENOMIC DNA]</scope>
</reference>
<sequence>MSRLSAHRPRFQNLCLCTSGLWLRLAPLHLVPLRRRVGRCPALCCLSGLLQNRIPNRILLSAAEKAP</sequence>
<keyword evidence="2" id="KW-1185">Reference proteome</keyword>
<name>A0A183V4U1_TOXCA</name>
<evidence type="ECO:0000313" key="2">
    <source>
        <dbReference type="Proteomes" id="UP000050794"/>
    </source>
</evidence>
<protein>
    <submittedName>
        <fullName evidence="3">Secreted protein</fullName>
    </submittedName>
</protein>
<dbReference type="WBParaSite" id="TCNE_0001576201-mRNA-1">
    <property type="protein sequence ID" value="TCNE_0001576201-mRNA-1"/>
    <property type="gene ID" value="TCNE_0001576201"/>
</dbReference>
<dbReference type="Proteomes" id="UP000050794">
    <property type="component" value="Unassembled WGS sequence"/>
</dbReference>
<organism evidence="2 3">
    <name type="scientific">Toxocara canis</name>
    <name type="common">Canine roundworm</name>
    <dbReference type="NCBI Taxonomy" id="6265"/>
    <lineage>
        <taxon>Eukaryota</taxon>
        <taxon>Metazoa</taxon>
        <taxon>Ecdysozoa</taxon>
        <taxon>Nematoda</taxon>
        <taxon>Chromadorea</taxon>
        <taxon>Rhabditida</taxon>
        <taxon>Spirurina</taxon>
        <taxon>Ascaridomorpha</taxon>
        <taxon>Ascaridoidea</taxon>
        <taxon>Toxocaridae</taxon>
        <taxon>Toxocara</taxon>
    </lineage>
</organism>
<reference evidence="3" key="1">
    <citation type="submission" date="2016-06" db="UniProtKB">
        <authorList>
            <consortium name="WormBaseParasite"/>
        </authorList>
    </citation>
    <scope>IDENTIFICATION</scope>
</reference>
<proteinExistence type="predicted"/>
<dbReference type="AlphaFoldDB" id="A0A183V4U1"/>
<accession>A0A183V4U1</accession>
<gene>
    <name evidence="1" type="ORF">TCNE_LOCUS15761</name>
</gene>
<dbReference type="EMBL" id="UYWY01023079">
    <property type="protein sequence ID" value="VDM47082.1"/>
    <property type="molecule type" value="Genomic_DNA"/>
</dbReference>